<organism evidence="2 3">
    <name type="scientific">Roseovarius tolerans</name>
    <dbReference type="NCBI Taxonomy" id="74031"/>
    <lineage>
        <taxon>Bacteria</taxon>
        <taxon>Pseudomonadati</taxon>
        <taxon>Pseudomonadota</taxon>
        <taxon>Alphaproteobacteria</taxon>
        <taxon>Rhodobacterales</taxon>
        <taxon>Roseobacteraceae</taxon>
        <taxon>Roseovarius</taxon>
    </lineage>
</organism>
<evidence type="ECO:0000313" key="2">
    <source>
        <dbReference type="EMBL" id="SEN74842.1"/>
    </source>
</evidence>
<dbReference type="InterPro" id="IPR036457">
    <property type="entry name" value="PPM-type-like_dom_sf"/>
</dbReference>
<reference evidence="2 3" key="1">
    <citation type="submission" date="2016-10" db="EMBL/GenBank/DDBJ databases">
        <authorList>
            <person name="de Groot N.N."/>
        </authorList>
    </citation>
    <scope>NUCLEOTIDE SEQUENCE [LARGE SCALE GENOMIC DNA]</scope>
    <source>
        <strain evidence="2 3">DSM 11457</strain>
    </source>
</reference>
<gene>
    <name evidence="2" type="ORF">SAMN04488077_12710</name>
</gene>
<dbReference type="SMART" id="SM00332">
    <property type="entry name" value="PP2Cc"/>
    <property type="match status" value="1"/>
</dbReference>
<dbReference type="AlphaFoldDB" id="A0A1H8J295"/>
<dbReference type="PROSITE" id="PS51746">
    <property type="entry name" value="PPM_2"/>
    <property type="match status" value="1"/>
</dbReference>
<dbReference type="Pfam" id="PF13672">
    <property type="entry name" value="PP2C_2"/>
    <property type="match status" value="1"/>
</dbReference>
<evidence type="ECO:0000313" key="3">
    <source>
        <dbReference type="Proteomes" id="UP000182160"/>
    </source>
</evidence>
<dbReference type="CDD" id="cd00143">
    <property type="entry name" value="PP2Cc"/>
    <property type="match status" value="1"/>
</dbReference>
<name>A0A1H8J295_9RHOB</name>
<dbReference type="SMART" id="SM00331">
    <property type="entry name" value="PP2C_SIG"/>
    <property type="match status" value="1"/>
</dbReference>
<dbReference type="Proteomes" id="UP000182160">
    <property type="component" value="Unassembled WGS sequence"/>
</dbReference>
<dbReference type="Gene3D" id="3.60.40.10">
    <property type="entry name" value="PPM-type phosphatase domain"/>
    <property type="match status" value="1"/>
</dbReference>
<dbReference type="SUPFAM" id="SSF81606">
    <property type="entry name" value="PP2C-like"/>
    <property type="match status" value="1"/>
</dbReference>
<dbReference type="InterPro" id="IPR001932">
    <property type="entry name" value="PPM-type_phosphatase-like_dom"/>
</dbReference>
<protein>
    <submittedName>
        <fullName evidence="2">Serine/threonine protein phosphatase PrpC</fullName>
    </submittedName>
</protein>
<dbReference type="RefSeq" id="WP_074788232.1">
    <property type="nucleotide sequence ID" value="NZ_FOBO01000027.1"/>
</dbReference>
<proteinExistence type="predicted"/>
<accession>A0A1H8J295</accession>
<sequence length="301" mass="32389">MQPTIDLVYDTAMAMVLGRRERQEDAVVSHFSSGEACGFVVLADGMGGHAAGDVASKIVVTEVFSELKLQSGDPDSLEAHIGEVLQRAAISANTCVGIYSREVPEAQGMGATLLAPVFLHDRLYWISVGDSPLYLFRNGLLERLNENHAVMSQIDYLVANGIMGREEAINCSDQSCLTSVLIGRDIAQLDCRTAPVQLKAGDILIVASDGLQFLCEEQIEGVLRFTQKRSAEDIGATLIKEVQNLNDPFQDNVSLCVVKVMAQGSESVVDDPGQTVVHCQGSSNVSITIMAKMTLKKKATA</sequence>
<dbReference type="EMBL" id="FOBO01000027">
    <property type="protein sequence ID" value="SEN74842.1"/>
    <property type="molecule type" value="Genomic_DNA"/>
</dbReference>
<evidence type="ECO:0000259" key="1">
    <source>
        <dbReference type="PROSITE" id="PS51746"/>
    </source>
</evidence>
<feature type="domain" description="PPM-type phosphatase" evidence="1">
    <location>
        <begin position="10"/>
        <end position="260"/>
    </location>
</feature>